<evidence type="ECO:0000259" key="2">
    <source>
        <dbReference type="Pfam" id="PF18701"/>
    </source>
</evidence>
<accession>B4Q4W7</accession>
<organism evidence="3 4">
    <name type="scientific">Drosophila simulans</name>
    <name type="common">Fruit fly</name>
    <dbReference type="NCBI Taxonomy" id="7240"/>
    <lineage>
        <taxon>Eukaryota</taxon>
        <taxon>Metazoa</taxon>
        <taxon>Ecdysozoa</taxon>
        <taxon>Arthropoda</taxon>
        <taxon>Hexapoda</taxon>
        <taxon>Insecta</taxon>
        <taxon>Pterygota</taxon>
        <taxon>Neoptera</taxon>
        <taxon>Endopterygota</taxon>
        <taxon>Diptera</taxon>
        <taxon>Brachycera</taxon>
        <taxon>Muscomorpha</taxon>
        <taxon>Ephydroidea</taxon>
        <taxon>Drosophilidae</taxon>
        <taxon>Drosophila</taxon>
        <taxon>Sophophora</taxon>
    </lineage>
</organism>
<dbReference type="PhylomeDB" id="B4Q4W7"/>
<evidence type="ECO:0000313" key="3">
    <source>
        <dbReference type="EMBL" id="EDX05789.1"/>
    </source>
</evidence>
<evidence type="ECO:0000256" key="1">
    <source>
        <dbReference type="SAM" id="Phobius"/>
    </source>
</evidence>
<dbReference type="HOGENOM" id="CLU_000526_8_0_1"/>
<name>B4Q4W7_DROSI</name>
<dbReference type="AlphaFoldDB" id="B4Q4W7"/>
<dbReference type="EMBL" id="CM000361">
    <property type="protein sequence ID" value="EDX05789.1"/>
    <property type="molecule type" value="Genomic_DNA"/>
</dbReference>
<dbReference type="InterPro" id="IPR036397">
    <property type="entry name" value="RNaseH_sf"/>
</dbReference>
<gene>
    <name evidence="3" type="primary">Dsim\GD21616</name>
    <name evidence="3" type="ORF">Dsim_GD21616</name>
</gene>
<keyword evidence="4" id="KW-1185">Reference proteome</keyword>
<keyword evidence="1" id="KW-0812">Transmembrane</keyword>
<dbReference type="InterPro" id="IPR040676">
    <property type="entry name" value="DUF5641"/>
</dbReference>
<dbReference type="Pfam" id="PF18701">
    <property type="entry name" value="DUF5641"/>
    <property type="match status" value="1"/>
</dbReference>
<dbReference type="PANTHER" id="PTHR47331:SF1">
    <property type="entry name" value="GAG-LIKE PROTEIN"/>
    <property type="match status" value="1"/>
</dbReference>
<dbReference type="Proteomes" id="UP000000304">
    <property type="component" value="Chromosome 2L"/>
</dbReference>
<dbReference type="OMA" id="CWSLGRI"/>
<dbReference type="Gene3D" id="3.30.420.10">
    <property type="entry name" value="Ribonuclease H-like superfamily/Ribonuclease H"/>
    <property type="match status" value="1"/>
</dbReference>
<protein>
    <submittedName>
        <fullName evidence="3">GD21616</fullName>
    </submittedName>
</protein>
<keyword evidence="1" id="KW-0472">Membrane</keyword>
<reference evidence="3 4" key="1">
    <citation type="journal article" date="2007" name="Nature">
        <title>Evolution of genes and genomes on the Drosophila phylogeny.</title>
        <authorList>
            <consortium name="Drosophila 12 Genomes Consortium"/>
            <person name="Clark A.G."/>
            <person name="Eisen M.B."/>
            <person name="Smith D.R."/>
            <person name="Bergman C.M."/>
            <person name="Oliver B."/>
            <person name="Markow T.A."/>
            <person name="Kaufman T.C."/>
            <person name="Kellis M."/>
            <person name="Gelbart W."/>
            <person name="Iyer V.N."/>
            <person name="Pollard D.A."/>
            <person name="Sackton T.B."/>
            <person name="Larracuente A.M."/>
            <person name="Singh N.D."/>
            <person name="Abad J.P."/>
            <person name="Abt D.N."/>
            <person name="Adryan B."/>
            <person name="Aguade M."/>
            <person name="Akashi H."/>
            <person name="Anderson W.W."/>
            <person name="Aquadro C.F."/>
            <person name="Ardell D.H."/>
            <person name="Arguello R."/>
            <person name="Artieri C.G."/>
            <person name="Barbash D.A."/>
            <person name="Barker D."/>
            <person name="Barsanti P."/>
            <person name="Batterham P."/>
            <person name="Batzoglou S."/>
            <person name="Begun D."/>
            <person name="Bhutkar A."/>
            <person name="Blanco E."/>
            <person name="Bosak S.A."/>
            <person name="Bradley R.K."/>
            <person name="Brand A.D."/>
            <person name="Brent M.R."/>
            <person name="Brooks A.N."/>
            <person name="Brown R.H."/>
            <person name="Butlin R.K."/>
            <person name="Caggese C."/>
            <person name="Calvi B.R."/>
            <person name="Bernardo de Carvalho A."/>
            <person name="Caspi A."/>
            <person name="Castrezana S."/>
            <person name="Celniker S.E."/>
            <person name="Chang J.L."/>
            <person name="Chapple C."/>
            <person name="Chatterji S."/>
            <person name="Chinwalla A."/>
            <person name="Civetta A."/>
            <person name="Clifton S.W."/>
            <person name="Comeron J.M."/>
            <person name="Costello J.C."/>
            <person name="Coyne J.A."/>
            <person name="Daub J."/>
            <person name="David R.G."/>
            <person name="Delcher A.L."/>
            <person name="Delehaunty K."/>
            <person name="Do C.B."/>
            <person name="Ebling H."/>
            <person name="Edwards K."/>
            <person name="Eickbush T."/>
            <person name="Evans J.D."/>
            <person name="Filipski A."/>
            <person name="Findeiss S."/>
            <person name="Freyhult E."/>
            <person name="Fulton L."/>
            <person name="Fulton R."/>
            <person name="Garcia A.C."/>
            <person name="Gardiner A."/>
            <person name="Garfield D.A."/>
            <person name="Garvin B.E."/>
            <person name="Gibson G."/>
            <person name="Gilbert D."/>
            <person name="Gnerre S."/>
            <person name="Godfrey J."/>
            <person name="Good R."/>
            <person name="Gotea V."/>
            <person name="Gravely B."/>
            <person name="Greenberg A.J."/>
            <person name="Griffiths-Jones S."/>
            <person name="Gross S."/>
            <person name="Guigo R."/>
            <person name="Gustafson E.A."/>
            <person name="Haerty W."/>
            <person name="Hahn M.W."/>
            <person name="Halligan D.L."/>
            <person name="Halpern A.L."/>
            <person name="Halter G.M."/>
            <person name="Han M.V."/>
            <person name="Heger A."/>
            <person name="Hillier L."/>
            <person name="Hinrichs A.S."/>
            <person name="Holmes I."/>
            <person name="Hoskins R.A."/>
            <person name="Hubisz M.J."/>
            <person name="Hultmark D."/>
            <person name="Huntley M.A."/>
            <person name="Jaffe D.B."/>
            <person name="Jagadeeshan S."/>
            <person name="Jeck W.R."/>
            <person name="Johnson J."/>
            <person name="Jones C.D."/>
            <person name="Jordan W.C."/>
            <person name="Karpen G.H."/>
            <person name="Kataoka E."/>
            <person name="Keightley P.D."/>
            <person name="Kheradpour P."/>
            <person name="Kirkness E.F."/>
            <person name="Koerich L.B."/>
            <person name="Kristiansen K."/>
            <person name="Kudrna D."/>
            <person name="Kulathinal R.J."/>
            <person name="Kumar S."/>
            <person name="Kwok R."/>
            <person name="Lander E."/>
            <person name="Langley C.H."/>
            <person name="Lapoint R."/>
            <person name="Lazzaro B.P."/>
            <person name="Lee S.J."/>
            <person name="Levesque L."/>
            <person name="Li R."/>
            <person name="Lin C.F."/>
            <person name="Lin M.F."/>
            <person name="Lindblad-Toh K."/>
            <person name="Llopart A."/>
            <person name="Long M."/>
            <person name="Low L."/>
            <person name="Lozovsky E."/>
            <person name="Lu J."/>
            <person name="Luo M."/>
            <person name="Machado C.A."/>
            <person name="Makalowski W."/>
            <person name="Marzo M."/>
            <person name="Matsuda M."/>
            <person name="Matzkin L."/>
            <person name="McAllister B."/>
            <person name="McBride C.S."/>
            <person name="McKernan B."/>
            <person name="McKernan K."/>
            <person name="Mendez-Lago M."/>
            <person name="Minx P."/>
            <person name="Mollenhauer M.U."/>
            <person name="Montooth K."/>
            <person name="Mount S.M."/>
            <person name="Mu X."/>
            <person name="Myers E."/>
            <person name="Negre B."/>
            <person name="Newfeld S."/>
            <person name="Nielsen R."/>
            <person name="Noor M.A."/>
            <person name="O'Grady P."/>
            <person name="Pachter L."/>
            <person name="Papaceit M."/>
            <person name="Parisi M.J."/>
            <person name="Parisi M."/>
            <person name="Parts L."/>
            <person name="Pedersen J.S."/>
            <person name="Pesole G."/>
            <person name="Phillippy A.M."/>
            <person name="Ponting C.P."/>
            <person name="Pop M."/>
            <person name="Porcelli D."/>
            <person name="Powell J.R."/>
            <person name="Prohaska S."/>
            <person name="Pruitt K."/>
            <person name="Puig M."/>
            <person name="Quesneville H."/>
            <person name="Ram K.R."/>
            <person name="Rand D."/>
            <person name="Rasmussen M.D."/>
            <person name="Reed L.K."/>
            <person name="Reenan R."/>
            <person name="Reily A."/>
            <person name="Remington K.A."/>
            <person name="Rieger T.T."/>
            <person name="Ritchie M.G."/>
            <person name="Robin C."/>
            <person name="Rogers Y.H."/>
            <person name="Rohde C."/>
            <person name="Rozas J."/>
            <person name="Rubenfield M.J."/>
            <person name="Ruiz A."/>
            <person name="Russo S."/>
            <person name="Salzberg S.L."/>
            <person name="Sanchez-Gracia A."/>
            <person name="Saranga D.J."/>
            <person name="Sato H."/>
            <person name="Schaeffer S.W."/>
            <person name="Schatz M.C."/>
            <person name="Schlenke T."/>
            <person name="Schwartz R."/>
            <person name="Segarra C."/>
            <person name="Singh R.S."/>
            <person name="Sirot L."/>
            <person name="Sirota M."/>
            <person name="Sisneros N.B."/>
            <person name="Smith C.D."/>
            <person name="Smith T.F."/>
            <person name="Spieth J."/>
            <person name="Stage D.E."/>
            <person name="Stark A."/>
            <person name="Stephan W."/>
            <person name="Strausberg R.L."/>
            <person name="Strempel S."/>
            <person name="Sturgill D."/>
            <person name="Sutton G."/>
            <person name="Sutton G.G."/>
            <person name="Tao W."/>
            <person name="Teichmann S."/>
            <person name="Tobari Y.N."/>
            <person name="Tomimura Y."/>
            <person name="Tsolas J.M."/>
            <person name="Valente V.L."/>
            <person name="Venter E."/>
            <person name="Venter J.C."/>
            <person name="Vicario S."/>
            <person name="Vieira F.G."/>
            <person name="Vilella A.J."/>
            <person name="Villasante A."/>
            <person name="Walenz B."/>
            <person name="Wang J."/>
            <person name="Wasserman M."/>
            <person name="Watts T."/>
            <person name="Wilson D."/>
            <person name="Wilson R.K."/>
            <person name="Wing R.A."/>
            <person name="Wolfner M.F."/>
            <person name="Wong A."/>
            <person name="Wong G.K."/>
            <person name="Wu C.I."/>
            <person name="Wu G."/>
            <person name="Yamamoto D."/>
            <person name="Yang H.P."/>
            <person name="Yang S.P."/>
            <person name="Yorke J.A."/>
            <person name="Yoshida K."/>
            <person name="Zdobnov E."/>
            <person name="Zhang P."/>
            <person name="Zhang Y."/>
            <person name="Zimin A.V."/>
            <person name="Baldwin J."/>
            <person name="Abdouelleil A."/>
            <person name="Abdulkadir J."/>
            <person name="Abebe A."/>
            <person name="Abera B."/>
            <person name="Abreu J."/>
            <person name="Acer S.C."/>
            <person name="Aftuck L."/>
            <person name="Alexander A."/>
            <person name="An P."/>
            <person name="Anderson E."/>
            <person name="Anderson S."/>
            <person name="Arachi H."/>
            <person name="Azer M."/>
            <person name="Bachantsang P."/>
            <person name="Barry A."/>
            <person name="Bayul T."/>
            <person name="Berlin A."/>
            <person name="Bessette D."/>
            <person name="Bloom T."/>
            <person name="Blye J."/>
            <person name="Boguslavskiy L."/>
            <person name="Bonnet C."/>
            <person name="Boukhgalter B."/>
            <person name="Bourzgui I."/>
            <person name="Brown A."/>
            <person name="Cahill P."/>
            <person name="Channer S."/>
            <person name="Cheshatsang Y."/>
            <person name="Chuda L."/>
            <person name="Citroen M."/>
            <person name="Collymore A."/>
            <person name="Cooke P."/>
            <person name="Costello M."/>
            <person name="D'Aco K."/>
            <person name="Daza R."/>
            <person name="De Haan G."/>
            <person name="DeGray S."/>
            <person name="DeMaso C."/>
            <person name="Dhargay N."/>
            <person name="Dooley K."/>
            <person name="Dooley E."/>
            <person name="Doricent M."/>
            <person name="Dorje P."/>
            <person name="Dorjee K."/>
            <person name="Dupes A."/>
            <person name="Elong R."/>
            <person name="Falk J."/>
            <person name="Farina A."/>
            <person name="Faro S."/>
            <person name="Ferguson D."/>
            <person name="Fisher S."/>
            <person name="Foley C.D."/>
            <person name="Franke A."/>
            <person name="Friedrich D."/>
            <person name="Gadbois L."/>
            <person name="Gearin G."/>
            <person name="Gearin C.R."/>
            <person name="Giannoukos G."/>
            <person name="Goode T."/>
            <person name="Graham J."/>
            <person name="Grandbois E."/>
            <person name="Grewal S."/>
            <person name="Gyaltsen K."/>
            <person name="Hafez N."/>
            <person name="Hagos B."/>
            <person name="Hall J."/>
            <person name="Henson C."/>
            <person name="Hollinger A."/>
            <person name="Honan T."/>
            <person name="Huard M.D."/>
            <person name="Hughes L."/>
            <person name="Hurhula B."/>
            <person name="Husby M.E."/>
            <person name="Kamat A."/>
            <person name="Kanga B."/>
            <person name="Kashin S."/>
            <person name="Khazanovich D."/>
            <person name="Kisner P."/>
            <person name="Lance K."/>
            <person name="Lara M."/>
            <person name="Lee W."/>
            <person name="Lennon N."/>
            <person name="Letendre F."/>
            <person name="LeVine R."/>
            <person name="Lipovsky A."/>
            <person name="Liu X."/>
            <person name="Liu J."/>
            <person name="Liu S."/>
            <person name="Lokyitsang T."/>
            <person name="Lokyitsang Y."/>
            <person name="Lubonja R."/>
            <person name="Lui A."/>
            <person name="MacDonald P."/>
            <person name="Magnisalis V."/>
            <person name="Maru K."/>
            <person name="Matthews C."/>
            <person name="McCusker W."/>
            <person name="McDonough S."/>
            <person name="Mehta T."/>
            <person name="Meldrim J."/>
            <person name="Meneus L."/>
            <person name="Mihai O."/>
            <person name="Mihalev A."/>
            <person name="Mihova T."/>
            <person name="Mittelman R."/>
            <person name="Mlenga V."/>
            <person name="Montmayeur A."/>
            <person name="Mulrain L."/>
            <person name="Navidi A."/>
            <person name="Naylor J."/>
            <person name="Negash T."/>
            <person name="Nguyen T."/>
            <person name="Nguyen N."/>
            <person name="Nicol R."/>
            <person name="Norbu C."/>
            <person name="Norbu N."/>
            <person name="Novod N."/>
            <person name="O'Neill B."/>
            <person name="Osman S."/>
            <person name="Markiewicz E."/>
            <person name="Oyono O.L."/>
            <person name="Patti C."/>
            <person name="Phunkhang P."/>
            <person name="Pierre F."/>
            <person name="Priest M."/>
            <person name="Raghuraman S."/>
            <person name="Rege F."/>
            <person name="Reyes R."/>
            <person name="Rise C."/>
            <person name="Rogov P."/>
            <person name="Ross K."/>
            <person name="Ryan E."/>
            <person name="Settipalli S."/>
            <person name="Shea T."/>
            <person name="Sherpa N."/>
            <person name="Shi L."/>
            <person name="Shih D."/>
            <person name="Sparrow T."/>
            <person name="Spaulding J."/>
            <person name="Stalker J."/>
            <person name="Stange-Thomann N."/>
            <person name="Stavropoulos S."/>
            <person name="Stone C."/>
            <person name="Strader C."/>
            <person name="Tesfaye S."/>
            <person name="Thomson T."/>
            <person name="Thoulutsang Y."/>
            <person name="Thoulutsang D."/>
            <person name="Topham K."/>
            <person name="Topping I."/>
            <person name="Tsamla T."/>
            <person name="Vassiliev H."/>
            <person name="Vo A."/>
            <person name="Wangchuk T."/>
            <person name="Wangdi T."/>
            <person name="Weiand M."/>
            <person name="Wilkinson J."/>
            <person name="Wilson A."/>
            <person name="Yadav S."/>
            <person name="Young G."/>
            <person name="Yu Q."/>
            <person name="Zembek L."/>
            <person name="Zhong D."/>
            <person name="Zimmer A."/>
            <person name="Zwirko Z."/>
            <person name="Jaffe D.B."/>
            <person name="Alvarez P."/>
            <person name="Brockman W."/>
            <person name="Butler J."/>
            <person name="Chin C."/>
            <person name="Gnerre S."/>
            <person name="Grabherr M."/>
            <person name="Kleber M."/>
            <person name="Mauceli E."/>
            <person name="MacCallum I."/>
        </authorList>
    </citation>
    <scope>NUCLEOTIDE SEQUENCE [LARGE SCALE GENOMIC DNA]</scope>
    <source>
        <strain evidence="4">white501</strain>
    </source>
</reference>
<feature type="transmembrane region" description="Helical" evidence="1">
    <location>
        <begin position="263"/>
        <end position="282"/>
    </location>
</feature>
<keyword evidence="1" id="KW-1133">Transmembrane helix</keyword>
<dbReference type="PANTHER" id="PTHR47331">
    <property type="entry name" value="PHD-TYPE DOMAIN-CONTAINING PROTEIN"/>
    <property type="match status" value="1"/>
</dbReference>
<dbReference type="STRING" id="7240.B4Q4W7"/>
<dbReference type="GO" id="GO:0003676">
    <property type="term" value="F:nucleic acid binding"/>
    <property type="evidence" value="ECO:0007669"/>
    <property type="project" value="InterPro"/>
</dbReference>
<dbReference type="InterPro" id="IPR012337">
    <property type="entry name" value="RNaseH-like_sf"/>
</dbReference>
<evidence type="ECO:0000313" key="4">
    <source>
        <dbReference type="Proteomes" id="UP000000304"/>
    </source>
</evidence>
<proteinExistence type="predicted"/>
<feature type="domain" description="DUF5641" evidence="2">
    <location>
        <begin position="171"/>
        <end position="263"/>
    </location>
</feature>
<sequence>MADLPKERLEGSHAVEITGIDFCGHFFYKLELIKDLSTVAFLCGLKRFICTRRNPKQIWSDNATNFVGAKNELLELRRLFLSSEHQGSVQNFCLSETIDWRFIPPRSPHFGGLWEAAVKTAKHHFYRAVVPISENPADLDVLTPEHFLNGGPPSSFDEPDITGLNYNRLDSWQRISFLQQIFWSRWKEEYLTLLQQRSKWRTPKPGVAMDNVVLAKDENLPPMRWPLAKVIQLIPGRDGVARVAELRTASGVIRRAVNKLCLLFYYFFCYLPILKNVLIFLWRSTPSELLNNLRKSREVALKDS</sequence>
<dbReference type="OrthoDB" id="6428496at2759"/>
<dbReference type="SUPFAM" id="SSF53098">
    <property type="entry name" value="Ribonuclease H-like"/>
    <property type="match status" value="1"/>
</dbReference>